<dbReference type="GO" id="GO:0005634">
    <property type="term" value="C:nucleus"/>
    <property type="evidence" value="ECO:0007669"/>
    <property type="project" value="TreeGrafter"/>
</dbReference>
<dbReference type="GO" id="GO:0003676">
    <property type="term" value="F:nucleic acid binding"/>
    <property type="evidence" value="ECO:0007669"/>
    <property type="project" value="InterPro"/>
</dbReference>
<evidence type="ECO:0000313" key="4">
    <source>
        <dbReference type="Proteomes" id="UP001408789"/>
    </source>
</evidence>
<sequence length="429" mass="49917">MTEAKAYNKQNLSLFMKSGVYRFEDSRVVFVDPVRVLNLSYTHFRVTPSSYYSRFFESSPRVSETQRKRKRKEKKPRPPLNQREQAADQRHQRVKPLLMKAHECLLGANDLLLNLGKLRTDDRPPNLTVASDEHSFVELGSVWQAPLFEISLHVNQDYRLTEGSIPVQDCEKRYIQAFGSLVANETNSDMEADFLNRKYIIPKHSSFYMFVLQSSYVCLIHMWKSDLKQIHGLIPVKNECGFNLIVIDPPWENGSANQKLKYPTLPNRYFLSLPIKRLANADGALVALWVTNKEKLRIFVEKDLFPKWGVKYMATHYWLKVKADGSLIGELDLLHHKPYECLVLGYCYGKGEDSEYLSKLKSIPDCQVFISIPGDYSRKPPIGEMLREYIEPARCLELFARELFCGWTSWGNEPLRFQDSRYFSLKQDF</sequence>
<keyword evidence="4" id="KW-1185">Reference proteome</keyword>
<dbReference type="AlphaFoldDB" id="A0AAP0H5E7"/>
<reference evidence="3 4" key="1">
    <citation type="submission" date="2024-04" db="EMBL/GenBank/DDBJ databases">
        <title>The reference genome of an endangered Asteraceae, Deinandra increscens subsp. villosa, native to the Central Coast of California.</title>
        <authorList>
            <person name="Guilliams M."/>
            <person name="Hasenstab-Lehman K."/>
            <person name="Meyer R."/>
            <person name="Mcevoy S."/>
        </authorList>
    </citation>
    <scope>NUCLEOTIDE SEQUENCE [LARGE SCALE GENOMIC DNA]</scope>
    <source>
        <tissue evidence="3">Leaf</tissue>
    </source>
</reference>
<dbReference type="InterPro" id="IPR007757">
    <property type="entry name" value="MT-A70-like"/>
</dbReference>
<dbReference type="GO" id="GO:0008168">
    <property type="term" value="F:methyltransferase activity"/>
    <property type="evidence" value="ECO:0007669"/>
    <property type="project" value="InterPro"/>
</dbReference>
<dbReference type="GO" id="GO:0032259">
    <property type="term" value="P:methylation"/>
    <property type="evidence" value="ECO:0007669"/>
    <property type="project" value="InterPro"/>
</dbReference>
<dbReference type="PANTHER" id="PTHR12829:SF4">
    <property type="entry name" value="N(6)-ADENINE-SPECIFIC METHYLTRANSFERASE METTL4"/>
    <property type="match status" value="1"/>
</dbReference>
<dbReference type="Pfam" id="PF05063">
    <property type="entry name" value="MT-A70"/>
    <property type="match status" value="1"/>
</dbReference>
<evidence type="ECO:0000256" key="2">
    <source>
        <dbReference type="SAM" id="MobiDB-lite"/>
    </source>
</evidence>
<name>A0AAP0H5E7_9ASTR</name>
<feature type="region of interest" description="Disordered" evidence="2">
    <location>
        <begin position="62"/>
        <end position="92"/>
    </location>
</feature>
<dbReference type="PANTHER" id="PTHR12829">
    <property type="entry name" value="N6-ADENOSINE-METHYLTRANSFERASE"/>
    <property type="match status" value="1"/>
</dbReference>
<comment type="similarity">
    <text evidence="1">Belongs to the MT-A70-like family.</text>
</comment>
<accession>A0AAP0H5E7</accession>
<dbReference type="EMBL" id="JBCNJP010000007">
    <property type="protein sequence ID" value="KAK9075538.1"/>
    <property type="molecule type" value="Genomic_DNA"/>
</dbReference>
<dbReference type="PROSITE" id="PS00092">
    <property type="entry name" value="N6_MTASE"/>
    <property type="match status" value="1"/>
</dbReference>
<proteinExistence type="inferred from homology"/>
<evidence type="ECO:0000313" key="3">
    <source>
        <dbReference type="EMBL" id="KAK9075538.1"/>
    </source>
</evidence>
<organism evidence="3 4">
    <name type="scientific">Deinandra increscens subsp. villosa</name>
    <dbReference type="NCBI Taxonomy" id="3103831"/>
    <lineage>
        <taxon>Eukaryota</taxon>
        <taxon>Viridiplantae</taxon>
        <taxon>Streptophyta</taxon>
        <taxon>Embryophyta</taxon>
        <taxon>Tracheophyta</taxon>
        <taxon>Spermatophyta</taxon>
        <taxon>Magnoliopsida</taxon>
        <taxon>eudicotyledons</taxon>
        <taxon>Gunneridae</taxon>
        <taxon>Pentapetalae</taxon>
        <taxon>asterids</taxon>
        <taxon>campanulids</taxon>
        <taxon>Asterales</taxon>
        <taxon>Asteraceae</taxon>
        <taxon>Asteroideae</taxon>
        <taxon>Heliantheae alliance</taxon>
        <taxon>Madieae</taxon>
        <taxon>Madiinae</taxon>
        <taxon>Deinandra</taxon>
    </lineage>
</organism>
<comment type="caution">
    <text evidence="3">The sequence shown here is derived from an EMBL/GenBank/DDBJ whole genome shotgun (WGS) entry which is preliminary data.</text>
</comment>
<dbReference type="PROSITE" id="PS51143">
    <property type="entry name" value="MT_A70"/>
    <property type="match status" value="1"/>
</dbReference>
<protein>
    <recommendedName>
        <fullName evidence="5">Methyltransferase-like protein 2</fullName>
    </recommendedName>
</protein>
<gene>
    <name evidence="3" type="ORF">SSX86_003863</name>
</gene>
<dbReference type="Proteomes" id="UP001408789">
    <property type="component" value="Unassembled WGS sequence"/>
</dbReference>
<evidence type="ECO:0008006" key="5">
    <source>
        <dbReference type="Google" id="ProtNLM"/>
    </source>
</evidence>
<feature type="compositionally biased region" description="Basic residues" evidence="2">
    <location>
        <begin position="67"/>
        <end position="77"/>
    </location>
</feature>
<evidence type="ECO:0000256" key="1">
    <source>
        <dbReference type="PROSITE-ProRule" id="PRU00489"/>
    </source>
</evidence>
<dbReference type="InterPro" id="IPR002052">
    <property type="entry name" value="DNA_methylase_N6_adenine_CS"/>
</dbReference>